<proteinExistence type="predicted"/>
<dbReference type="EMBL" id="CP132921">
    <property type="protein sequence ID" value="WMW05164.1"/>
    <property type="molecule type" value="Genomic_DNA"/>
</dbReference>
<reference evidence="1 2" key="1">
    <citation type="submission" date="2023-08" db="EMBL/GenBank/DDBJ databases">
        <title>Complete Genome Sequence of Pseudomonas entomophila TVIN A01.</title>
        <authorList>
            <person name="Shelke T."/>
            <person name="Mahar N.S."/>
            <person name="Gupta I."/>
            <person name="Gupta V."/>
        </authorList>
    </citation>
    <scope>NUCLEOTIDE SEQUENCE [LARGE SCALE GENOMIC DNA]</scope>
    <source>
        <strain evidence="1 2">TVIN-A01</strain>
    </source>
</reference>
<protein>
    <submittedName>
        <fullName evidence="1">Uncharacterized protein</fullName>
    </submittedName>
</protein>
<evidence type="ECO:0000313" key="2">
    <source>
        <dbReference type="Proteomes" id="UP001183127"/>
    </source>
</evidence>
<evidence type="ECO:0000313" key="1">
    <source>
        <dbReference type="EMBL" id="WMW05164.1"/>
    </source>
</evidence>
<dbReference type="Proteomes" id="UP001183127">
    <property type="component" value="Chromosome"/>
</dbReference>
<sequence>MTEPSRQLKRNIEHSLVFKPKEGSELIGEPIEVLYEGPPDLGITLRPIKPQTMVEDGIKWTIIGGNKSGLFTLNVTTPTMVDAPLSLKAEQL</sequence>
<gene>
    <name evidence="1" type="ORF">RAH46_23015</name>
</gene>
<accession>A0ABY9QN07</accession>
<keyword evidence="2" id="KW-1185">Reference proteome</keyword>
<dbReference type="GeneID" id="32804403"/>
<organism evidence="1 2">
    <name type="scientific">Pseudomonas entomophila</name>
    <dbReference type="NCBI Taxonomy" id="312306"/>
    <lineage>
        <taxon>Bacteria</taxon>
        <taxon>Pseudomonadati</taxon>
        <taxon>Pseudomonadota</taxon>
        <taxon>Gammaproteobacteria</taxon>
        <taxon>Pseudomonadales</taxon>
        <taxon>Pseudomonadaceae</taxon>
        <taxon>Pseudomonas</taxon>
    </lineage>
</organism>
<name>A0ABY9QN07_9PSED</name>
<dbReference type="RefSeq" id="WP_044487756.1">
    <property type="nucleotide sequence ID" value="NZ_CP132921.1"/>
</dbReference>